<dbReference type="Gene3D" id="1.10.238.160">
    <property type="match status" value="1"/>
</dbReference>
<dbReference type="InterPro" id="IPR010260">
    <property type="entry name" value="AlpA"/>
</dbReference>
<proteinExistence type="predicted"/>
<dbReference type="InterPro" id="IPR009061">
    <property type="entry name" value="DNA-bd_dom_put_sf"/>
</dbReference>
<dbReference type="Pfam" id="PF05930">
    <property type="entry name" value="Phage_AlpA"/>
    <property type="match status" value="1"/>
</dbReference>
<comment type="caution">
    <text evidence="1">The sequence shown here is derived from an EMBL/GenBank/DDBJ whole genome shotgun (WGS) entry which is preliminary data.</text>
</comment>
<name>A0ABU4ZIE0_9HYPH</name>
<accession>A0ABU4ZIE0</accession>
<evidence type="ECO:0000313" key="1">
    <source>
        <dbReference type="EMBL" id="MDX8525141.1"/>
    </source>
</evidence>
<dbReference type="RefSeq" id="WP_320233062.1">
    <property type="nucleotide sequence ID" value="NZ_JAVIJF010000007.1"/>
</dbReference>
<sequence>MPHPPANQNDRDQLISCQEVATDTGLGKTTIYRLMKEDRFPKPARIGKAVRWSRAHVQAWIALQVSNIAA</sequence>
<dbReference type="Proteomes" id="UP001276840">
    <property type="component" value="Unassembled WGS sequence"/>
</dbReference>
<dbReference type="SUPFAM" id="SSF46955">
    <property type="entry name" value="Putative DNA-binding domain"/>
    <property type="match status" value="1"/>
</dbReference>
<evidence type="ECO:0000313" key="2">
    <source>
        <dbReference type="Proteomes" id="UP001276840"/>
    </source>
</evidence>
<keyword evidence="2" id="KW-1185">Reference proteome</keyword>
<dbReference type="EMBL" id="JAVIJF010000007">
    <property type="protein sequence ID" value="MDX8525141.1"/>
    <property type="molecule type" value="Genomic_DNA"/>
</dbReference>
<organism evidence="1 2">
    <name type="scientific">Mesorhizobium montanum</name>
    <dbReference type="NCBI Taxonomy" id="3072323"/>
    <lineage>
        <taxon>Bacteria</taxon>
        <taxon>Pseudomonadati</taxon>
        <taxon>Pseudomonadota</taxon>
        <taxon>Alphaproteobacteria</taxon>
        <taxon>Hyphomicrobiales</taxon>
        <taxon>Phyllobacteriaceae</taxon>
        <taxon>Mesorhizobium</taxon>
    </lineage>
</organism>
<gene>
    <name evidence="1" type="ORF">RFM68_11530</name>
</gene>
<reference evidence="1 2" key="1">
    <citation type="submission" date="2023-08" db="EMBL/GenBank/DDBJ databases">
        <title>Implementing the SeqCode for naming new Mesorhizobium species isolated from Vachellia karroo root nodules.</title>
        <authorList>
            <person name="Van Lill M."/>
        </authorList>
    </citation>
    <scope>NUCLEOTIDE SEQUENCE [LARGE SCALE GENOMIC DNA]</scope>
    <source>
        <strain evidence="1 2">MSK 1335</strain>
    </source>
</reference>
<protein>
    <submittedName>
        <fullName evidence="1">AlpA family phage regulatory protein</fullName>
    </submittedName>
</protein>